<feature type="compositionally biased region" description="Low complexity" evidence="1">
    <location>
        <begin position="62"/>
        <end position="74"/>
    </location>
</feature>
<reference evidence="2" key="1">
    <citation type="journal article" date="2015" name="Front. Microbiol.">
        <title>Combining genomic sequencing methods to explore viral diversity and reveal potential virus-host interactions.</title>
        <authorList>
            <person name="Chow C.E."/>
            <person name="Winget D.M."/>
            <person name="White R.A.III."/>
            <person name="Hallam S.J."/>
            <person name="Suttle C.A."/>
        </authorList>
    </citation>
    <scope>NUCLEOTIDE SEQUENCE</scope>
    <source>
        <strain evidence="2">Anoxic2_3</strain>
    </source>
</reference>
<sequence length="86" mass="9374">MLYLLHSCYSFLPSNLSKLPRLTKWSSSLNPPSIVVHFSFGGSGSGIQWVTILDSSSWNRNARQRSSGASSSSNPTLNTCHSSRGE</sequence>
<reference evidence="2" key="2">
    <citation type="submission" date="2015-03" db="EMBL/GenBank/DDBJ databases">
        <authorList>
            <person name="Chow C.-E.T."/>
            <person name="Winget D.M."/>
            <person name="White R.A.III."/>
            <person name="Hallam S.J."/>
            <person name="Suttle C.A."/>
        </authorList>
    </citation>
    <scope>NUCLEOTIDE SEQUENCE</scope>
    <source>
        <strain evidence="2">Anoxic2_3</strain>
    </source>
</reference>
<organism evidence="2">
    <name type="scientific">uncultured marine virus</name>
    <dbReference type="NCBI Taxonomy" id="186617"/>
    <lineage>
        <taxon>Viruses</taxon>
        <taxon>environmental samples</taxon>
    </lineage>
</organism>
<feature type="compositionally biased region" description="Polar residues" evidence="1">
    <location>
        <begin position="75"/>
        <end position="86"/>
    </location>
</feature>
<dbReference type="EMBL" id="KR029587">
    <property type="protein sequence ID" value="AKH46886.1"/>
    <property type="molecule type" value="Genomic_DNA"/>
</dbReference>
<name>A0A0F7L7C4_9VIRU</name>
<proteinExistence type="predicted"/>
<protein>
    <submittedName>
        <fullName evidence="2">Uncharacterized protein</fullName>
    </submittedName>
</protein>
<evidence type="ECO:0000313" key="2">
    <source>
        <dbReference type="EMBL" id="AKH46886.1"/>
    </source>
</evidence>
<feature type="region of interest" description="Disordered" evidence="1">
    <location>
        <begin position="62"/>
        <end position="86"/>
    </location>
</feature>
<accession>A0A0F7L7C4</accession>
<evidence type="ECO:0000256" key="1">
    <source>
        <dbReference type="SAM" id="MobiDB-lite"/>
    </source>
</evidence>